<comment type="subunit">
    <text evidence="2">Homodimer.</text>
</comment>
<gene>
    <name evidence="7" type="ORF">ENS29_11385</name>
</gene>
<reference evidence="7" key="1">
    <citation type="journal article" date="2020" name="mSystems">
        <title>Genome- and Community-Level Interaction Insights into Carbon Utilization and Element Cycling Functions of Hydrothermarchaeota in Hydrothermal Sediment.</title>
        <authorList>
            <person name="Zhou Z."/>
            <person name="Liu Y."/>
            <person name="Xu W."/>
            <person name="Pan J."/>
            <person name="Luo Z.H."/>
            <person name="Li M."/>
        </authorList>
    </citation>
    <scope>NUCLEOTIDE SEQUENCE [LARGE SCALE GENOMIC DNA]</scope>
    <source>
        <strain evidence="7">SpSt-477</strain>
    </source>
</reference>
<dbReference type="EMBL" id="DSUH01000261">
    <property type="protein sequence ID" value="HGU33446.1"/>
    <property type="molecule type" value="Genomic_DNA"/>
</dbReference>
<protein>
    <submittedName>
        <fullName evidence="7">2-hydroxyglutaryl-CoA dehydratase</fullName>
    </submittedName>
</protein>
<evidence type="ECO:0000256" key="5">
    <source>
        <dbReference type="ARBA" id="ARBA00023014"/>
    </source>
</evidence>
<dbReference type="PANTHER" id="PTHR32329:SF2">
    <property type="entry name" value="BIFUNCTIONAL PROTEIN [INCLUDES 2-HYDROXYACYL-COA DEHYDRATASE (N-TER) AND ITS ACTIVATOR DOMAIN (C_TERM)"/>
    <property type="match status" value="1"/>
</dbReference>
<evidence type="ECO:0000256" key="4">
    <source>
        <dbReference type="ARBA" id="ARBA00023004"/>
    </source>
</evidence>
<dbReference type="InterPro" id="IPR008275">
    <property type="entry name" value="CoA_E_activase_dom"/>
</dbReference>
<dbReference type="Pfam" id="PF01869">
    <property type="entry name" value="BcrAD_BadFG"/>
    <property type="match status" value="1"/>
</dbReference>
<dbReference type="FunFam" id="3.30.420.40:FF:000217">
    <property type="entry name" value="2-hydroxyisocaproyl-CoA dehydratase activator"/>
    <property type="match status" value="1"/>
</dbReference>
<evidence type="ECO:0000313" key="7">
    <source>
        <dbReference type="EMBL" id="HGU33446.1"/>
    </source>
</evidence>
<keyword evidence="4" id="KW-0408">Iron</keyword>
<evidence type="ECO:0000256" key="1">
    <source>
        <dbReference type="ARBA" id="ARBA00001966"/>
    </source>
</evidence>
<dbReference type="PANTHER" id="PTHR32329">
    <property type="entry name" value="BIFUNCTIONAL PROTEIN [INCLUDES 2-HYDROXYACYL-COA DEHYDRATASE (N-TER) AND ITS ACTIVATOR DOMAIN (C_TERM)-RELATED"/>
    <property type="match status" value="1"/>
</dbReference>
<name>A0A7C4RT23_9BACT</name>
<keyword evidence="3" id="KW-0479">Metal-binding</keyword>
<dbReference type="InterPro" id="IPR051805">
    <property type="entry name" value="Dehydratase_Activator_Redct"/>
</dbReference>
<dbReference type="SUPFAM" id="SSF53067">
    <property type="entry name" value="Actin-like ATPase domain"/>
    <property type="match status" value="1"/>
</dbReference>
<sequence length="258" mass="26865">MIAAGIDIGSITAKAAVIADGRLIAVHTLPTGYNARQAGEDVFEAVVCSIGMNPTQIDAIVATGYGRNSVSFAQKTVTEITCHAAGVYFLNPSVRTIIDIGGQDSKAILLDDRGKVKDFAMNDKCAAGTGRFLEVMARALHAEIEEFGKLSLKAETPAAISSLCTVFAESEVISLISKGEARENIVAGIHESIAGRIGAMLNRMKWSPPVMMTGGVARNIGILKALEAKLGTEILVTDYAQVTGAIGAALIAAMNGAT</sequence>
<evidence type="ECO:0000256" key="2">
    <source>
        <dbReference type="ARBA" id="ARBA00011738"/>
    </source>
</evidence>
<dbReference type="CDD" id="cd24036">
    <property type="entry name" value="ASKHA_NBD_BcrAD_BadFG_HgdC_HadI"/>
    <property type="match status" value="1"/>
</dbReference>
<feature type="domain" description="ATPase BadF/BadG/BcrA/BcrD type" evidence="6">
    <location>
        <begin position="5"/>
        <end position="252"/>
    </location>
</feature>
<accession>A0A7C4RT23</accession>
<dbReference type="AlphaFoldDB" id="A0A7C4RT23"/>
<evidence type="ECO:0000256" key="3">
    <source>
        <dbReference type="ARBA" id="ARBA00022723"/>
    </source>
</evidence>
<evidence type="ECO:0000259" key="6">
    <source>
        <dbReference type="Pfam" id="PF01869"/>
    </source>
</evidence>
<organism evidence="7">
    <name type="scientific">Desulfatirhabdium butyrativorans</name>
    <dbReference type="NCBI Taxonomy" id="340467"/>
    <lineage>
        <taxon>Bacteria</taxon>
        <taxon>Pseudomonadati</taxon>
        <taxon>Thermodesulfobacteriota</taxon>
        <taxon>Desulfobacteria</taxon>
        <taxon>Desulfobacterales</taxon>
        <taxon>Desulfatirhabdiaceae</taxon>
        <taxon>Desulfatirhabdium</taxon>
    </lineage>
</organism>
<dbReference type="Gene3D" id="3.30.420.40">
    <property type="match status" value="2"/>
</dbReference>
<dbReference type="InterPro" id="IPR043129">
    <property type="entry name" value="ATPase_NBD"/>
</dbReference>
<dbReference type="InterPro" id="IPR002731">
    <property type="entry name" value="ATPase_BadF"/>
</dbReference>
<comment type="caution">
    <text evidence="7">The sequence shown here is derived from an EMBL/GenBank/DDBJ whole genome shotgun (WGS) entry which is preliminary data.</text>
</comment>
<comment type="cofactor">
    <cofactor evidence="1">
        <name>[4Fe-4S] cluster</name>
        <dbReference type="ChEBI" id="CHEBI:49883"/>
    </cofactor>
</comment>
<dbReference type="NCBIfam" id="TIGR00241">
    <property type="entry name" value="CoA_E_activ"/>
    <property type="match status" value="1"/>
</dbReference>
<proteinExistence type="predicted"/>
<keyword evidence="5" id="KW-0411">Iron-sulfur</keyword>
<dbReference type="GO" id="GO:0046872">
    <property type="term" value="F:metal ion binding"/>
    <property type="evidence" value="ECO:0007669"/>
    <property type="project" value="UniProtKB-KW"/>
</dbReference>
<dbReference type="GO" id="GO:0051536">
    <property type="term" value="F:iron-sulfur cluster binding"/>
    <property type="evidence" value="ECO:0007669"/>
    <property type="project" value="UniProtKB-KW"/>
</dbReference>